<dbReference type="Pfam" id="PF08334">
    <property type="entry name" value="T2SSG"/>
    <property type="match status" value="1"/>
</dbReference>
<feature type="region of interest" description="Disordered" evidence="9">
    <location>
        <begin position="879"/>
        <end position="910"/>
    </location>
</feature>
<dbReference type="GO" id="GO:0005886">
    <property type="term" value="C:plasma membrane"/>
    <property type="evidence" value="ECO:0007669"/>
    <property type="project" value="UniProtKB-SubCell"/>
</dbReference>
<dbReference type="SUPFAM" id="SSF54523">
    <property type="entry name" value="Pili subunits"/>
    <property type="match status" value="1"/>
</dbReference>
<keyword evidence="3" id="KW-0488">Methylation</keyword>
<keyword evidence="4 10" id="KW-0812">Transmembrane</keyword>
<name>A0A9P1DJI3_9DINO</name>
<evidence type="ECO:0000256" key="3">
    <source>
        <dbReference type="ARBA" id="ARBA00022481"/>
    </source>
</evidence>
<dbReference type="InterPro" id="IPR018076">
    <property type="entry name" value="T2SS_GspF_dom"/>
</dbReference>
<dbReference type="InterPro" id="IPR013545">
    <property type="entry name" value="T2SS_protein-GspG_C"/>
</dbReference>
<comment type="subcellular location">
    <subcellularLocation>
        <location evidence="1">Cell membrane</location>
        <topology evidence="1">Multi-pass membrane protein</topology>
    </subcellularLocation>
</comment>
<comment type="caution">
    <text evidence="12">The sequence shown here is derived from an EMBL/GenBank/DDBJ whole genome shotgun (WGS) entry which is preliminary data.</text>
</comment>
<evidence type="ECO:0000256" key="7">
    <source>
        <dbReference type="ARBA" id="ARBA00022989"/>
    </source>
</evidence>
<reference evidence="13 14" key="2">
    <citation type="submission" date="2024-05" db="EMBL/GenBank/DDBJ databases">
        <authorList>
            <person name="Chen Y."/>
            <person name="Shah S."/>
            <person name="Dougan E. K."/>
            <person name="Thang M."/>
            <person name="Chan C."/>
        </authorList>
    </citation>
    <scope>NUCLEOTIDE SEQUENCE [LARGE SCALE GENOMIC DNA]</scope>
</reference>
<feature type="transmembrane region" description="Helical" evidence="10">
    <location>
        <begin position="741"/>
        <end position="763"/>
    </location>
</feature>
<evidence type="ECO:0000259" key="11">
    <source>
        <dbReference type="PROSITE" id="PS00662"/>
    </source>
</evidence>
<feature type="non-terminal residue" evidence="12">
    <location>
        <position position="1"/>
    </location>
</feature>
<dbReference type="InterPro" id="IPR000983">
    <property type="entry name" value="Bac_GSPG_pilin"/>
</dbReference>
<evidence type="ECO:0000256" key="1">
    <source>
        <dbReference type="ARBA" id="ARBA00004651"/>
    </source>
</evidence>
<organism evidence="12">
    <name type="scientific">Cladocopium goreaui</name>
    <dbReference type="NCBI Taxonomy" id="2562237"/>
    <lineage>
        <taxon>Eukaryota</taxon>
        <taxon>Sar</taxon>
        <taxon>Alveolata</taxon>
        <taxon>Dinophyceae</taxon>
        <taxon>Suessiales</taxon>
        <taxon>Symbiodiniaceae</taxon>
        <taxon>Cladocopium</taxon>
    </lineage>
</organism>
<dbReference type="InterPro" id="IPR037257">
    <property type="entry name" value="T2SS_E_N_sf"/>
</dbReference>
<dbReference type="Gene3D" id="3.40.50.300">
    <property type="entry name" value="P-loop containing nucleotide triphosphate hydrolases"/>
    <property type="match status" value="1"/>
</dbReference>
<dbReference type="EMBL" id="CAMXCT020005074">
    <property type="protein sequence ID" value="CAL1164678.1"/>
    <property type="molecule type" value="Genomic_DNA"/>
</dbReference>
<evidence type="ECO:0000313" key="12">
    <source>
        <dbReference type="EMBL" id="CAI4011303.1"/>
    </source>
</evidence>
<evidence type="ECO:0000256" key="9">
    <source>
        <dbReference type="SAM" id="MobiDB-lite"/>
    </source>
</evidence>
<dbReference type="SUPFAM" id="SSF52540">
    <property type="entry name" value="P-loop containing nucleoside triphosphate hydrolases"/>
    <property type="match status" value="1"/>
</dbReference>
<keyword evidence="6" id="KW-0067">ATP-binding</keyword>
<reference evidence="12" key="1">
    <citation type="submission" date="2022-10" db="EMBL/GenBank/DDBJ databases">
        <authorList>
            <person name="Chen Y."/>
            <person name="Dougan E. K."/>
            <person name="Chan C."/>
            <person name="Rhodes N."/>
            <person name="Thang M."/>
        </authorList>
    </citation>
    <scope>NUCLEOTIDE SEQUENCE</scope>
</reference>
<dbReference type="InterPro" id="IPR042094">
    <property type="entry name" value="T2SS_GspF_sf"/>
</dbReference>
<dbReference type="Gene3D" id="3.30.450.90">
    <property type="match status" value="1"/>
</dbReference>
<dbReference type="GO" id="GO:0016887">
    <property type="term" value="F:ATP hydrolysis activity"/>
    <property type="evidence" value="ECO:0007669"/>
    <property type="project" value="TreeGrafter"/>
</dbReference>
<keyword evidence="14" id="KW-1185">Reference proteome</keyword>
<keyword evidence="2" id="KW-1003">Cell membrane</keyword>
<dbReference type="EMBL" id="CAMXCT030005074">
    <property type="protein sequence ID" value="CAL4798615.1"/>
    <property type="molecule type" value="Genomic_DNA"/>
</dbReference>
<feature type="compositionally biased region" description="Basic and acidic residues" evidence="9">
    <location>
        <begin position="879"/>
        <end position="888"/>
    </location>
</feature>
<keyword evidence="5" id="KW-0547">Nucleotide-binding</keyword>
<sequence length="1442" mass="157507">DAARWVRLAELFRPLPVRPEQLAVFAKTPGADEEPWDILLSTLGLEEHTALERLAERVGLEFIAEPRTEDSAEVFFERVPSSAARRHQIVGLSADGASVTVATSQPLAPGALTETERLLRLPVRLVLSPRAQVGDLINRGYEQRQDLVTEIVEDLPFDEQAFETAAGTIGKATDLLQLARQTPVIRLVNMILFEAMRRRASDIHIHPLEEKLLIRFRVDGLLVDAFSPPLSLAPAISSRLKVMAELDIANRHSPQDGQTTVRVGSRKIDIRLSCVPTIFGERLVLRLLDQTQTKLSLDSLGMDAEMQTRLMSYVDRPTGMILVTGPTGSGKTTTLYAAMERIDRHSRNVMTIEDPVEYHLDNIAQVQVNPKRGVTFASGLKSLLRQDPDVILVGEIRDAETAQLAVQASLTGHLVLATLHTNDAPSAISRLQDIGIEPYLISSSVLAVLGQRLLRKKKSPDSDDYEGRIAIYELMEITDPVREMTMKSVDSVQLMAQAIKDGMEPMIADGRKKIARGLTSEVELRRVLHDAGAPGTEPGALAEELRRGVRAADGRAALADSLGEENLLLLRAWEIPSWASGGGDDALALSDYLSLNEQLALLVSRGVPLVEALEVAESVVSPKAQRRVRQLRERVAAGDAFADACADAGGFDEVAVAVYRAAERSGDLAPAAKRLSESAKRRASVASRAKTMLMYPAFVAFIGVAVLALMLLVVVPTLGEALQQANAELPGYSRLVIDTGLWMRANLFLVLLMVGAALIGAIVGRRRFVPAATAALRRIPVVERAGLSGECASLFAVLAAMSRSGVPLADSLSVSAKTVKHPQLREQLEKLQNGLVEGGVFSSLAENVEALPLATRKLLIAADRAGDLEPTFESLTQEYAERSEEANRRGRRASNPTHTSRLDGTETMTTRTRRARRAFTLLEILLVLAILGVLATVAAVNLIGRGNAARIQATGTQLTTLKQMLTAYSLDKGGFPTTAEGLRALVPNYMEKIPGDGWNTEFSYQSPTSDPNRRPVRGARAHRGMTLLEALLALVILGAAVTVGLGGMGAIQRMAVIEQERLNAMEVAHRLLLNHMIDPGSLPDPEGSPIGQGTGVFRFEIEESVLEEEASGSSVTRRRSRSISETTGNQRLAAGLVQVTVRVYADAGGVPDTRRGQIVELTRIYDPFDTDEETIMFTRAFTLLELLLAMVIGSMILAGGYALLTSVSRMDRGFATRLDTTMRLAFVQRTLARATHSVVAAPEDYDPQEASRAAVEESAREELFDSLQDRDEFFEALREQSVEERAETTDTLVEARPIPPAPARVRMGHLSEEDEWEYRGEDAAAGVRRLELLLTRTPFGDQTRGAPVRGAFDIVPLESGREDRWRFQWTPIDPPGKPTILLDRLTLAEWSLTDSEGAFDEFASYTAADLPWALRTTLWTESGEKVDWMFGFGAASTPREPR</sequence>
<evidence type="ECO:0000256" key="5">
    <source>
        <dbReference type="ARBA" id="ARBA00022741"/>
    </source>
</evidence>
<dbReference type="InterPro" id="IPR001482">
    <property type="entry name" value="T2SS/T4SS_dom"/>
</dbReference>
<evidence type="ECO:0000256" key="8">
    <source>
        <dbReference type="ARBA" id="ARBA00023136"/>
    </source>
</evidence>
<dbReference type="InterPro" id="IPR007831">
    <property type="entry name" value="T2SS_GspE_N"/>
</dbReference>
<dbReference type="GO" id="GO:0005524">
    <property type="term" value="F:ATP binding"/>
    <property type="evidence" value="ECO:0007669"/>
    <property type="project" value="UniProtKB-KW"/>
</dbReference>
<keyword evidence="8 10" id="KW-0472">Membrane</keyword>
<dbReference type="EMBL" id="CAMXCT010005074">
    <property type="protein sequence ID" value="CAI4011303.1"/>
    <property type="molecule type" value="Genomic_DNA"/>
</dbReference>
<gene>
    <name evidence="12" type="ORF">C1SCF055_LOCUS36481</name>
</gene>
<evidence type="ECO:0000313" key="14">
    <source>
        <dbReference type="Proteomes" id="UP001152797"/>
    </source>
</evidence>
<feature type="transmembrane region" description="Helical" evidence="10">
    <location>
        <begin position="692"/>
        <end position="715"/>
    </location>
</feature>
<dbReference type="Pfam" id="PF00437">
    <property type="entry name" value="T2SSE"/>
    <property type="match status" value="1"/>
</dbReference>
<feature type="transmembrane region" description="Helical" evidence="10">
    <location>
        <begin position="1030"/>
        <end position="1051"/>
    </location>
</feature>
<evidence type="ECO:0000256" key="4">
    <source>
        <dbReference type="ARBA" id="ARBA00022692"/>
    </source>
</evidence>
<dbReference type="InterPro" id="IPR027417">
    <property type="entry name" value="P-loop_NTPase"/>
</dbReference>
<evidence type="ECO:0000256" key="6">
    <source>
        <dbReference type="ARBA" id="ARBA00022840"/>
    </source>
</evidence>
<feature type="transmembrane region" description="Helical" evidence="10">
    <location>
        <begin position="1183"/>
        <end position="1204"/>
    </location>
</feature>
<dbReference type="InterPro" id="IPR003593">
    <property type="entry name" value="AAA+_ATPase"/>
</dbReference>
<dbReference type="InterPro" id="IPR012902">
    <property type="entry name" value="N_methyl_site"/>
</dbReference>
<dbReference type="NCBIfam" id="TIGR02532">
    <property type="entry name" value="IV_pilin_GFxxxE"/>
    <property type="match status" value="2"/>
</dbReference>
<dbReference type="OrthoDB" id="8299983at2759"/>
<dbReference type="PANTHER" id="PTHR30258">
    <property type="entry name" value="TYPE II SECRETION SYSTEM PROTEIN GSPE-RELATED"/>
    <property type="match status" value="1"/>
</dbReference>
<dbReference type="Gene3D" id="3.30.300.160">
    <property type="entry name" value="Type II secretion system, protein E, N-terminal domain"/>
    <property type="match status" value="1"/>
</dbReference>
<dbReference type="Gene3D" id="3.30.700.10">
    <property type="entry name" value="Glycoprotein, Type 4 Pilin"/>
    <property type="match status" value="1"/>
</dbReference>
<dbReference type="CDD" id="cd01129">
    <property type="entry name" value="PulE-GspE-like"/>
    <property type="match status" value="1"/>
</dbReference>
<dbReference type="Pfam" id="PF07963">
    <property type="entry name" value="N_methyl"/>
    <property type="match status" value="2"/>
</dbReference>
<dbReference type="InterPro" id="IPR045584">
    <property type="entry name" value="Pilin-like"/>
</dbReference>
<dbReference type="Pfam" id="PF05157">
    <property type="entry name" value="MshEN"/>
    <property type="match status" value="1"/>
</dbReference>
<evidence type="ECO:0000313" key="13">
    <source>
        <dbReference type="EMBL" id="CAL4798615.1"/>
    </source>
</evidence>
<protein>
    <submittedName>
        <fullName evidence="13">Type II secretion system ATPase E (T2SS protein E) (Cholera toxin secretion protein EpsE) (Genera l secretion pathway protein E) (Type II traffic warden ATPase)</fullName>
    </submittedName>
</protein>
<evidence type="ECO:0000256" key="10">
    <source>
        <dbReference type="SAM" id="Phobius"/>
    </source>
</evidence>
<accession>A0A9P1DJI3</accession>
<dbReference type="Gene3D" id="1.20.81.30">
    <property type="entry name" value="Type II secretion system (T2SS), domain F"/>
    <property type="match status" value="2"/>
</dbReference>
<dbReference type="SUPFAM" id="SSF160246">
    <property type="entry name" value="EspE N-terminal domain-like"/>
    <property type="match status" value="1"/>
</dbReference>
<feature type="transmembrane region" description="Helical" evidence="10">
    <location>
        <begin position="918"/>
        <end position="940"/>
    </location>
</feature>
<dbReference type="PANTHER" id="PTHR30258:SF2">
    <property type="entry name" value="COMG OPERON PROTEIN 1"/>
    <property type="match status" value="1"/>
</dbReference>
<dbReference type="PRINTS" id="PR00813">
    <property type="entry name" value="BCTERIALGSPG"/>
</dbReference>
<evidence type="ECO:0000256" key="2">
    <source>
        <dbReference type="ARBA" id="ARBA00022475"/>
    </source>
</evidence>
<dbReference type="SMART" id="SM00382">
    <property type="entry name" value="AAA"/>
    <property type="match status" value="1"/>
</dbReference>
<dbReference type="Proteomes" id="UP001152797">
    <property type="component" value="Unassembled WGS sequence"/>
</dbReference>
<feature type="domain" description="Bacterial type II secretion system protein E" evidence="11">
    <location>
        <begin position="384"/>
        <end position="398"/>
    </location>
</feature>
<keyword evidence="7 10" id="KW-1133">Transmembrane helix</keyword>
<proteinExistence type="predicted"/>
<dbReference type="Pfam" id="PF00482">
    <property type="entry name" value="T2SSF"/>
    <property type="match status" value="2"/>
</dbReference>
<dbReference type="PROSITE" id="PS00662">
    <property type="entry name" value="T2SP_E"/>
    <property type="match status" value="1"/>
</dbReference>